<dbReference type="GO" id="GO:0008757">
    <property type="term" value="F:S-adenosylmethionine-dependent methyltransferase activity"/>
    <property type="evidence" value="ECO:0007669"/>
    <property type="project" value="InterPro"/>
</dbReference>
<keyword evidence="2" id="KW-0808">Transferase</keyword>
<gene>
    <name evidence="2" type="ORF">FGL95_10735</name>
</gene>
<comment type="caution">
    <text evidence="2">The sequence shown here is derived from an EMBL/GenBank/DDBJ whole genome shotgun (WGS) entry which is preliminary data.</text>
</comment>
<dbReference type="Pfam" id="PF08241">
    <property type="entry name" value="Methyltransf_11"/>
    <property type="match status" value="1"/>
</dbReference>
<keyword evidence="3" id="KW-1185">Reference proteome</keyword>
<dbReference type="Proteomes" id="UP000535543">
    <property type="component" value="Unassembled WGS sequence"/>
</dbReference>
<reference evidence="2 3" key="1">
    <citation type="submission" date="2019-05" db="EMBL/GenBank/DDBJ databases">
        <authorList>
            <person name="Lee S.D."/>
        </authorList>
    </citation>
    <scope>NUCLEOTIDE SEQUENCE [LARGE SCALE GENOMIC DNA]</scope>
    <source>
        <strain evidence="2 3">YC2-7</strain>
    </source>
</reference>
<dbReference type="RefSeq" id="WP_169586445.1">
    <property type="nucleotide sequence ID" value="NZ_VCQU01000003.1"/>
</dbReference>
<dbReference type="Gene3D" id="3.40.50.150">
    <property type="entry name" value="Vaccinia Virus protein VP39"/>
    <property type="match status" value="1"/>
</dbReference>
<keyword evidence="2" id="KW-0489">Methyltransferase</keyword>
<evidence type="ECO:0000313" key="3">
    <source>
        <dbReference type="Proteomes" id="UP000535543"/>
    </source>
</evidence>
<reference evidence="2 3" key="2">
    <citation type="submission" date="2020-06" db="EMBL/GenBank/DDBJ databases">
        <title>Antribacter stalactiti gen. nov., sp. nov., a new member of the family Nacardiaceae isolated from a cave.</title>
        <authorList>
            <person name="Kim I.S."/>
        </authorList>
    </citation>
    <scope>NUCLEOTIDE SEQUENCE [LARGE SCALE GENOMIC DNA]</scope>
    <source>
        <strain evidence="2 3">YC2-7</strain>
    </source>
</reference>
<proteinExistence type="predicted"/>
<evidence type="ECO:0000313" key="2">
    <source>
        <dbReference type="EMBL" id="NMN95507.1"/>
    </source>
</evidence>
<organism evidence="2 3">
    <name type="scientific">Antrihabitans stalactiti</name>
    <dbReference type="NCBI Taxonomy" id="2584121"/>
    <lineage>
        <taxon>Bacteria</taxon>
        <taxon>Bacillati</taxon>
        <taxon>Actinomycetota</taxon>
        <taxon>Actinomycetes</taxon>
        <taxon>Mycobacteriales</taxon>
        <taxon>Nocardiaceae</taxon>
        <taxon>Antrihabitans</taxon>
    </lineage>
</organism>
<dbReference type="CDD" id="cd02440">
    <property type="entry name" value="AdoMet_MTases"/>
    <property type="match status" value="1"/>
</dbReference>
<dbReference type="PANTHER" id="PTHR43591">
    <property type="entry name" value="METHYLTRANSFERASE"/>
    <property type="match status" value="1"/>
</dbReference>
<dbReference type="InterPro" id="IPR029063">
    <property type="entry name" value="SAM-dependent_MTases_sf"/>
</dbReference>
<protein>
    <submittedName>
        <fullName evidence="2">Methyltransferase domain-containing protein</fullName>
    </submittedName>
</protein>
<dbReference type="EMBL" id="VCQU01000003">
    <property type="protein sequence ID" value="NMN95507.1"/>
    <property type="molecule type" value="Genomic_DNA"/>
</dbReference>
<dbReference type="GO" id="GO:0032259">
    <property type="term" value="P:methylation"/>
    <property type="evidence" value="ECO:0007669"/>
    <property type="project" value="UniProtKB-KW"/>
</dbReference>
<sequence length="253" mass="26724">MTRIASPTPVSRTAELLDPTRCRGAAVSRDGYLDTLGETAPPTRSFAQRLMRTTLYSTGYQLFRPIGYRVLAGAIGSNADAERARITGLLRLQPGDTVLDIGCGPGNFTGWFGAQAFPGGLAVGVDASHQMLRRAVADNSGPAVAYVRGDAEKLPFADSVADAVSCLAALYLINKPFDAIEEIFRVLKPGGRIVILTSLAPRGIPAKPLEKLSGITMFSRAAITGGLRQTGFTEIGQHTSGLAQTVSAVKPTY</sequence>
<dbReference type="PANTHER" id="PTHR43591:SF24">
    <property type="entry name" value="2-METHOXY-6-POLYPRENYL-1,4-BENZOQUINOL METHYLASE, MITOCHONDRIAL"/>
    <property type="match status" value="1"/>
</dbReference>
<accession>A0A848KI02</accession>
<dbReference type="InterPro" id="IPR013216">
    <property type="entry name" value="Methyltransf_11"/>
</dbReference>
<dbReference type="SUPFAM" id="SSF53335">
    <property type="entry name" value="S-adenosyl-L-methionine-dependent methyltransferases"/>
    <property type="match status" value="1"/>
</dbReference>
<feature type="domain" description="Methyltransferase type 11" evidence="1">
    <location>
        <begin position="99"/>
        <end position="195"/>
    </location>
</feature>
<dbReference type="AlphaFoldDB" id="A0A848KI02"/>
<evidence type="ECO:0000259" key="1">
    <source>
        <dbReference type="Pfam" id="PF08241"/>
    </source>
</evidence>
<name>A0A848KI02_9NOCA</name>